<dbReference type="Pfam" id="PF06114">
    <property type="entry name" value="Peptidase_M78"/>
    <property type="match status" value="1"/>
</dbReference>
<evidence type="ECO:0000259" key="4">
    <source>
        <dbReference type="Pfam" id="PF08401"/>
    </source>
</evidence>
<keyword evidence="1" id="KW-0175">Coiled coil</keyword>
<evidence type="ECO:0000259" key="3">
    <source>
        <dbReference type="Pfam" id="PF06114"/>
    </source>
</evidence>
<feature type="coiled-coil region" evidence="1">
    <location>
        <begin position="6"/>
        <end position="33"/>
    </location>
</feature>
<dbReference type="Pfam" id="PF18840">
    <property type="entry name" value="LPD25"/>
    <property type="match status" value="1"/>
</dbReference>
<dbReference type="SUPFAM" id="SSF57783">
    <property type="entry name" value="Zinc beta-ribbon"/>
    <property type="match status" value="1"/>
</dbReference>
<evidence type="ECO:0000313" key="6">
    <source>
        <dbReference type="EMBL" id="MBY0757158.1"/>
    </source>
</evidence>
<organism evidence="6 7">
    <name type="scientific">Clostridium sardiniense</name>
    <name type="common">Clostridium absonum</name>
    <dbReference type="NCBI Taxonomy" id="29369"/>
    <lineage>
        <taxon>Bacteria</taxon>
        <taxon>Bacillati</taxon>
        <taxon>Bacillota</taxon>
        <taxon>Clostridia</taxon>
        <taxon>Eubacteriales</taxon>
        <taxon>Clostridiaceae</taxon>
        <taxon>Clostridium</taxon>
    </lineage>
</organism>
<proteinExistence type="predicted"/>
<dbReference type="InterPro" id="IPR013610">
    <property type="entry name" value="ArdC_N"/>
</dbReference>
<evidence type="ECO:0000313" key="7">
    <source>
        <dbReference type="Proteomes" id="UP001299068"/>
    </source>
</evidence>
<dbReference type="Pfam" id="PF01807">
    <property type="entry name" value="Zn_ribbon_DnaG"/>
    <property type="match status" value="1"/>
</dbReference>
<dbReference type="EMBL" id="JAIKTU010000018">
    <property type="protein sequence ID" value="MBY0757158.1"/>
    <property type="molecule type" value="Genomic_DNA"/>
</dbReference>
<feature type="domain" description="Zinc finger CHC2-type" evidence="2">
    <location>
        <begin position="351"/>
        <end position="430"/>
    </location>
</feature>
<dbReference type="Gene3D" id="3.90.580.10">
    <property type="entry name" value="Zinc finger, CHC2-type domain"/>
    <property type="match status" value="1"/>
</dbReference>
<dbReference type="Pfam" id="PF08401">
    <property type="entry name" value="ArdcN"/>
    <property type="match status" value="1"/>
</dbReference>
<feature type="domain" description="N-terminal" evidence="4">
    <location>
        <begin position="17"/>
        <end position="94"/>
    </location>
</feature>
<dbReference type="InterPro" id="IPR002694">
    <property type="entry name" value="Znf_CHC2"/>
</dbReference>
<protein>
    <submittedName>
        <fullName evidence="6">ImmA/IrrE family metallo-endopeptidase</fullName>
    </submittedName>
</protein>
<dbReference type="Proteomes" id="UP001299068">
    <property type="component" value="Unassembled WGS sequence"/>
</dbReference>
<sequence>MKNYRKKTEEERKKEVDILIENAEKKIEKYFDNPEQIKELSEFMSKFYNYSLRNSTLIDKQFKGAIAVGSYAFWKSKGFQVNKGEKGIKILVPTKLGDRFINGNGETILISKASEREKDLIKKGELELKEGKIVFNQGYVFDISQTNAKSSDLPKIFPNRWLDGEVKDYKTMYKGLERIAEKNGIRIIAPKRELGVVKGVSYTSTKEVALNPRNTEIHNAKTLIHELAHAKIHDLENNDKYSKNEKEFQAELTAYTVSKYFGIDTSEYSFRYIKSWTKDTELKDKINLVEEVRETSKEFVETIEYELIKEKEKIIENQKELLVKEKEANNSFFDTKKVDYYNKDKLKEIPIKEVCERLGLELKRGSSKRLWTKIRNEKSSSCCINLDKNYWYDYGIGKGGDTIKLIEEVRGVNSKSAMKELAEMFGIEGEEIKNNFYISKDDYKLIGIEPDRATLNLDINLEKQSLEELEQIDEVYGKSMNELANTNKEKFIDIIKEKSLPILIGDKNKLEVLKERLVDEIKVSGENSKDSIIYYGMLETLSTKVNKRVDIVKKIGLNKELRENYIDKVSENSIYEYKEKSTETDIGQVKILKSENAYFRENEIMSFKEANKIFQEEEKKIADIKKDYEKKGKYYPYEKVRGEIKISEKRNLEFRYDIGCGDFYNLADLLERELSNTNNQYEVKEFLIEQEVRVNNKEEKEIDFLNDNFNYQKNKIKDKEKDFEWI</sequence>
<dbReference type="InterPro" id="IPR041045">
    <property type="entry name" value="LPD25"/>
</dbReference>
<accession>A0ABS7L2R2</accession>
<dbReference type="InterPro" id="IPR036977">
    <property type="entry name" value="DNA_primase_Znf_CHC2"/>
</dbReference>
<feature type="domain" description="IrrE N-terminal-like" evidence="3">
    <location>
        <begin position="180"/>
        <end position="275"/>
    </location>
</feature>
<evidence type="ECO:0000259" key="2">
    <source>
        <dbReference type="Pfam" id="PF01807"/>
    </source>
</evidence>
<comment type="caution">
    <text evidence="6">The sequence shown here is derived from an EMBL/GenBank/DDBJ whole genome shotgun (WGS) entry which is preliminary data.</text>
</comment>
<keyword evidence="7" id="KW-1185">Reference proteome</keyword>
<evidence type="ECO:0000259" key="5">
    <source>
        <dbReference type="Pfam" id="PF18840"/>
    </source>
</evidence>
<evidence type="ECO:0000256" key="1">
    <source>
        <dbReference type="SAM" id="Coils"/>
    </source>
</evidence>
<name>A0ABS7L2R2_CLOSR</name>
<dbReference type="RefSeq" id="WP_221862297.1">
    <property type="nucleotide sequence ID" value="NZ_JAIKTU010000018.1"/>
</dbReference>
<reference evidence="6 7" key="1">
    <citation type="journal article" date="2021" name="Cell Host Microbe">
        <title>in vivo commensal control of Clostridioides difficile virulence.</title>
        <authorList>
            <person name="Girinathan B.P."/>
            <person name="Dibenedetto N."/>
            <person name="Worley J.N."/>
            <person name="Peltier J."/>
            <person name="Arrieta-Ortiz M.L."/>
            <person name="Rupa Christinal Immanuel S."/>
            <person name="Lavin R."/>
            <person name="Delaney M.L."/>
            <person name="Cummins C."/>
            <person name="Hoffmann M."/>
            <person name="Luo Y."/>
            <person name="Gonzalez-Escalona N."/>
            <person name="Allard M."/>
            <person name="Onderdonk A.B."/>
            <person name="Gerber G.K."/>
            <person name="Sonenshein A.L."/>
            <person name="Baliga N."/>
            <person name="Dupuy B."/>
            <person name="Bry L."/>
        </authorList>
    </citation>
    <scope>NUCLEOTIDE SEQUENCE [LARGE SCALE GENOMIC DNA]</scope>
    <source>
        <strain evidence="6 7">DSM 599</strain>
    </source>
</reference>
<feature type="domain" description="Large polyvalent protein associated" evidence="5">
    <location>
        <begin position="587"/>
        <end position="675"/>
    </location>
</feature>
<dbReference type="InterPro" id="IPR010359">
    <property type="entry name" value="IrrE_HExxH"/>
</dbReference>
<gene>
    <name evidence="6" type="ORF">K5V21_17140</name>
</gene>